<sequence length="366" mass="42071">MSRNLKIKRAREVYAQKVDLAYETTELLSRVSGVVNLGDGYLAAIDEMYKSLEKRLTLAVKQKEAAYKEKLQKEGALAYQLQKGALAYQRSQMEKLVEESKKLEQQAMKNLKRKDCECYMCHNILNGFKGRVVASSEDIRTNKIVKSSTNYPEFLLELAMDQSDKDIQMEKLVEESKRREQEAIDNLKEFLIDCGHVVNMSREEISYTYKDVNILKEDLQDYKDENGISVTEDYSIPIIQETIPRQYCECYKCHDTTVSRFIYGTTRKKQTDKEMKKRIEGQVTEAVGDHEDNPRFGFREAGGKIAPLVAEITEVGHSMSTEGSVASAQTYAKREAAPLTMKRDVRIGPPRKLINSRKNMLHKRFD</sequence>
<keyword evidence="2" id="KW-1185">Reference proteome</keyword>
<comment type="caution">
    <text evidence="1">The sequence shown here is derived from an EMBL/GenBank/DDBJ whole genome shotgun (WGS) entry which is preliminary data.</text>
</comment>
<reference evidence="2" key="1">
    <citation type="journal article" date="2022" name="Mol. Ecol. Resour.">
        <title>The genomes of chicory, endive, great burdock and yacon provide insights into Asteraceae palaeo-polyploidization history and plant inulin production.</title>
        <authorList>
            <person name="Fan W."/>
            <person name="Wang S."/>
            <person name="Wang H."/>
            <person name="Wang A."/>
            <person name="Jiang F."/>
            <person name="Liu H."/>
            <person name="Zhao H."/>
            <person name="Xu D."/>
            <person name="Zhang Y."/>
        </authorList>
    </citation>
    <scope>NUCLEOTIDE SEQUENCE [LARGE SCALE GENOMIC DNA]</scope>
    <source>
        <strain evidence="2">cv. Yunnan</strain>
    </source>
</reference>
<organism evidence="1 2">
    <name type="scientific">Smallanthus sonchifolius</name>
    <dbReference type="NCBI Taxonomy" id="185202"/>
    <lineage>
        <taxon>Eukaryota</taxon>
        <taxon>Viridiplantae</taxon>
        <taxon>Streptophyta</taxon>
        <taxon>Embryophyta</taxon>
        <taxon>Tracheophyta</taxon>
        <taxon>Spermatophyta</taxon>
        <taxon>Magnoliopsida</taxon>
        <taxon>eudicotyledons</taxon>
        <taxon>Gunneridae</taxon>
        <taxon>Pentapetalae</taxon>
        <taxon>asterids</taxon>
        <taxon>campanulids</taxon>
        <taxon>Asterales</taxon>
        <taxon>Asteraceae</taxon>
        <taxon>Asteroideae</taxon>
        <taxon>Heliantheae alliance</taxon>
        <taxon>Millerieae</taxon>
        <taxon>Smallanthus</taxon>
    </lineage>
</organism>
<reference evidence="1 2" key="2">
    <citation type="journal article" date="2022" name="Mol. Ecol. Resour.">
        <title>The genomes of chicory, endive, great burdock and yacon provide insights into Asteraceae paleo-polyploidization history and plant inulin production.</title>
        <authorList>
            <person name="Fan W."/>
            <person name="Wang S."/>
            <person name="Wang H."/>
            <person name="Wang A."/>
            <person name="Jiang F."/>
            <person name="Liu H."/>
            <person name="Zhao H."/>
            <person name="Xu D."/>
            <person name="Zhang Y."/>
        </authorList>
    </citation>
    <scope>NUCLEOTIDE SEQUENCE [LARGE SCALE GENOMIC DNA]</scope>
    <source>
        <strain evidence="2">cv. Yunnan</strain>
        <tissue evidence="1">Leaves</tissue>
    </source>
</reference>
<evidence type="ECO:0000313" key="2">
    <source>
        <dbReference type="Proteomes" id="UP001056120"/>
    </source>
</evidence>
<proteinExistence type="predicted"/>
<name>A0ACB9D5Y8_9ASTR</name>
<accession>A0ACB9D5Y8</accession>
<protein>
    <submittedName>
        <fullName evidence="1">Uncharacterized protein</fullName>
    </submittedName>
</protein>
<dbReference type="EMBL" id="CM042037">
    <property type="protein sequence ID" value="KAI3741860.1"/>
    <property type="molecule type" value="Genomic_DNA"/>
</dbReference>
<gene>
    <name evidence="1" type="ORF">L1987_59538</name>
</gene>
<dbReference type="Proteomes" id="UP001056120">
    <property type="component" value="Linkage Group LG20"/>
</dbReference>
<evidence type="ECO:0000313" key="1">
    <source>
        <dbReference type="EMBL" id="KAI3741860.1"/>
    </source>
</evidence>